<proteinExistence type="predicted"/>
<gene>
    <name evidence="1" type="ORF">EDD34_0932</name>
</gene>
<comment type="caution">
    <text evidence="1">The sequence shown here is derived from an EMBL/GenBank/DDBJ whole genome shotgun (WGS) entry which is preliminary data.</text>
</comment>
<evidence type="ECO:0000313" key="2">
    <source>
        <dbReference type="Proteomes" id="UP000280501"/>
    </source>
</evidence>
<dbReference type="EMBL" id="RKQZ01000001">
    <property type="protein sequence ID" value="RPF20344.1"/>
    <property type="molecule type" value="Genomic_DNA"/>
</dbReference>
<evidence type="ECO:0008006" key="3">
    <source>
        <dbReference type="Google" id="ProtNLM"/>
    </source>
</evidence>
<protein>
    <recommendedName>
        <fullName evidence="3">TerD domain-containing protein</fullName>
    </recommendedName>
</protein>
<keyword evidence="2" id="KW-1185">Reference proteome</keyword>
<evidence type="ECO:0000313" key="1">
    <source>
        <dbReference type="EMBL" id="RPF20344.1"/>
    </source>
</evidence>
<organism evidence="1 2">
    <name type="scientific">Myceligenerans xiligouense</name>
    <dbReference type="NCBI Taxonomy" id="253184"/>
    <lineage>
        <taxon>Bacteria</taxon>
        <taxon>Bacillati</taxon>
        <taxon>Actinomycetota</taxon>
        <taxon>Actinomycetes</taxon>
        <taxon>Micrococcales</taxon>
        <taxon>Promicromonosporaceae</taxon>
        <taxon>Myceligenerans</taxon>
    </lineage>
</organism>
<accession>A0A3N4YLZ3</accession>
<reference evidence="1 2" key="1">
    <citation type="submission" date="2018-11" db="EMBL/GenBank/DDBJ databases">
        <title>Sequencing the genomes of 1000 actinobacteria strains.</title>
        <authorList>
            <person name="Klenk H.-P."/>
        </authorList>
    </citation>
    <scope>NUCLEOTIDE SEQUENCE [LARGE SCALE GENOMIC DNA]</scope>
    <source>
        <strain evidence="1 2">DSM 15700</strain>
    </source>
</reference>
<dbReference type="Proteomes" id="UP000280501">
    <property type="component" value="Unassembled WGS sequence"/>
</dbReference>
<sequence>MQPVFESVEEIIIVKSARVPVPISGQGDAAALARQFDVALMSAGFKASSDLLRAVGAMKPDEAATLVDTTLTAVRRSVGDHVRHNAYFTSFPHDVPDTVEFWLSCLRKAMEDRQFARSDANPRRSGVLNLLALPSYGRYQHSYEEMLAEHEKFEPGLTDRLTVLHAGDPVAAEADRLLRRLAASTVPLNDEDRAALLHLARHRYDSSADGDGLVIGEVPMRDTLATLNRVRVENLTPPAVTTVTDVLRLACALSDGDPTLAEPTRLRSFPRPWRRLLLEALDDVVRDDERKLSDVARHRERWKRLGERLHAGQYPQWPHAARVFAVARGTEPAPDTLTARVERVFATSDTTRVLDTLAIAPGMLVRAVDRLLRAAASEADRAAIIAAVERALPDVAGRVALSLREHLTNRQEGSSAPRLFVNRSGRPWSTPDARRRLDADTIAALIRLCDDEVRRRLPQHQRIVVDPDMLRVALPLSGRMKAGGMGTLPRGSRIAVDGDTVRFFTHWREAQHTTDYDLSCEMLDAALTTTGQSSWTSLNGKGFRHSGDITEAPDGASEFIDVNLAEVRAAVLVPQVNRYSGEGFEDAAEAFTGFMVRTPSQKGLPFEPATVRTKSDLAGHGNVSLPMLFQKSDDGWECIWLHLNLRGEPNFNTVEGNSATTSRLVQSVLARRYLNVADLLAIHETGGTPVERRRPLATDDAALLIGLETPEGRMGGCTVVTPANLTDLVPA</sequence>
<dbReference type="AlphaFoldDB" id="A0A3N4YLZ3"/>
<name>A0A3N4YLZ3_9MICO</name>